<evidence type="ECO:0000313" key="12">
    <source>
        <dbReference type="Proteomes" id="UP000621436"/>
    </source>
</evidence>
<feature type="transmembrane region" description="Helical" evidence="8">
    <location>
        <begin position="284"/>
        <end position="307"/>
    </location>
</feature>
<evidence type="ECO:0000256" key="3">
    <source>
        <dbReference type="ARBA" id="ARBA00022475"/>
    </source>
</evidence>
<evidence type="ECO:0000313" key="11">
    <source>
        <dbReference type="EMBL" id="MBF8436574.1"/>
    </source>
</evidence>
<keyword evidence="7" id="KW-0175">Coiled coil</keyword>
<dbReference type="GO" id="GO:0004713">
    <property type="term" value="F:protein tyrosine kinase activity"/>
    <property type="evidence" value="ECO:0007669"/>
    <property type="project" value="TreeGrafter"/>
</dbReference>
<evidence type="ECO:0000256" key="5">
    <source>
        <dbReference type="ARBA" id="ARBA00022989"/>
    </source>
</evidence>
<organism evidence="11 12">
    <name type="scientific">Halonatronomonas betaini</name>
    <dbReference type="NCBI Taxonomy" id="2778430"/>
    <lineage>
        <taxon>Bacteria</taxon>
        <taxon>Bacillati</taxon>
        <taxon>Bacillota</taxon>
        <taxon>Clostridia</taxon>
        <taxon>Halanaerobiales</taxon>
        <taxon>Halarsenatibacteraceae</taxon>
        <taxon>Halonatronomonas</taxon>
    </lineage>
</organism>
<dbReference type="RefSeq" id="WP_270453478.1">
    <property type="nucleotide sequence ID" value="NZ_JADPIE010000003.1"/>
</dbReference>
<feature type="domain" description="Polysaccharide chain length determinant N-terminal" evidence="9">
    <location>
        <begin position="11"/>
        <end position="100"/>
    </location>
</feature>
<dbReference type="PANTHER" id="PTHR32309">
    <property type="entry name" value="TYROSINE-PROTEIN KINASE"/>
    <property type="match status" value="1"/>
</dbReference>
<comment type="subcellular location">
    <subcellularLocation>
        <location evidence="1">Cell membrane</location>
        <topology evidence="1">Multi-pass membrane protein</topology>
    </subcellularLocation>
</comment>
<gene>
    <name evidence="11" type="ORF">I0Q91_05760</name>
</gene>
<evidence type="ECO:0000256" key="1">
    <source>
        <dbReference type="ARBA" id="ARBA00004651"/>
    </source>
</evidence>
<dbReference type="PANTHER" id="PTHR32309:SF13">
    <property type="entry name" value="FERRIC ENTEROBACTIN TRANSPORT PROTEIN FEPE"/>
    <property type="match status" value="1"/>
</dbReference>
<protein>
    <recommendedName>
        <fullName evidence="13">Polysaccharide chain length determinant N-terminal domain-containing protein</fullName>
    </recommendedName>
</protein>
<keyword evidence="6 8" id="KW-0472">Membrane</keyword>
<reference evidence="11" key="1">
    <citation type="submission" date="2020-11" db="EMBL/GenBank/DDBJ databases">
        <title>Halonatronomonas betainensis gen. nov., sp. nov. a novel haloalkaliphilic representative of the family Halanaerobiacae capable of betaine degradation.</title>
        <authorList>
            <person name="Boltyanskaya Y."/>
            <person name="Kevbrin V."/>
            <person name="Detkova E."/>
            <person name="Grouzdev D.S."/>
            <person name="Koziaeva V."/>
            <person name="Zhilina T."/>
        </authorList>
    </citation>
    <scope>NUCLEOTIDE SEQUENCE</scope>
    <source>
        <strain evidence="11">Z-7014</strain>
    </source>
</reference>
<keyword evidence="5 8" id="KW-1133">Transmembrane helix</keyword>
<comment type="similarity">
    <text evidence="2">Belongs to the CpsC/CapA family.</text>
</comment>
<evidence type="ECO:0000256" key="7">
    <source>
        <dbReference type="SAM" id="Coils"/>
    </source>
</evidence>
<keyword evidence="3" id="KW-1003">Cell membrane</keyword>
<dbReference type="Pfam" id="PF02706">
    <property type="entry name" value="Wzz"/>
    <property type="match status" value="1"/>
</dbReference>
<dbReference type="Pfam" id="PF13807">
    <property type="entry name" value="GNVR"/>
    <property type="match status" value="1"/>
</dbReference>
<evidence type="ECO:0000256" key="4">
    <source>
        <dbReference type="ARBA" id="ARBA00022692"/>
    </source>
</evidence>
<feature type="domain" description="Tyrosine-protein kinase G-rich" evidence="10">
    <location>
        <begin position="233"/>
        <end position="302"/>
    </location>
</feature>
<evidence type="ECO:0008006" key="13">
    <source>
        <dbReference type="Google" id="ProtNLM"/>
    </source>
</evidence>
<sequence>MNENNNIEEMEIDLKELFMVIWKKKFILIAVVAVSMVATFLFANTLEPEFQASTQVLVSEDEEQLREYISEGRTLTSSRNTDLYIEIMKSSNFLENMRAKLDINPELNEELTPRRLRNIINISSASINNLLVIEVTHNDPELATDIANKTAVTLEETTYDRQVSDFDRALNFISEQLEENQRVILELEDKIAEANGESTTLLSNDISIEENDYLASFDTGISDINGEISLAFLESEKDIAQNTYDMLRERQEEIRLQKNIQPTEIEVIEAATIPENPVSPRVNLMTLISGVLAGMLGLFVIFMFEFFDTRIKTEEQLEKVSDLSVLGIIPEIDVDKHSKENQEGDN</sequence>
<evidence type="ECO:0000256" key="2">
    <source>
        <dbReference type="ARBA" id="ARBA00006683"/>
    </source>
</evidence>
<feature type="transmembrane region" description="Helical" evidence="8">
    <location>
        <begin position="26"/>
        <end position="46"/>
    </location>
</feature>
<dbReference type="EMBL" id="JADPIE010000003">
    <property type="protein sequence ID" value="MBF8436574.1"/>
    <property type="molecule type" value="Genomic_DNA"/>
</dbReference>
<comment type="caution">
    <text evidence="11">The sequence shown here is derived from an EMBL/GenBank/DDBJ whole genome shotgun (WGS) entry which is preliminary data.</text>
</comment>
<dbReference type="GO" id="GO:0005886">
    <property type="term" value="C:plasma membrane"/>
    <property type="evidence" value="ECO:0007669"/>
    <property type="project" value="UniProtKB-SubCell"/>
</dbReference>
<evidence type="ECO:0000256" key="8">
    <source>
        <dbReference type="SAM" id="Phobius"/>
    </source>
</evidence>
<accession>A0A931F9K8</accession>
<keyword evidence="4 8" id="KW-0812">Transmembrane</keyword>
<dbReference type="InterPro" id="IPR032807">
    <property type="entry name" value="GNVR"/>
</dbReference>
<evidence type="ECO:0000256" key="6">
    <source>
        <dbReference type="ARBA" id="ARBA00023136"/>
    </source>
</evidence>
<evidence type="ECO:0000259" key="10">
    <source>
        <dbReference type="Pfam" id="PF13807"/>
    </source>
</evidence>
<dbReference type="AlphaFoldDB" id="A0A931F9K8"/>
<dbReference type="Proteomes" id="UP000621436">
    <property type="component" value="Unassembled WGS sequence"/>
</dbReference>
<feature type="coiled-coil region" evidence="7">
    <location>
        <begin position="170"/>
        <end position="197"/>
    </location>
</feature>
<dbReference type="InterPro" id="IPR003856">
    <property type="entry name" value="LPS_length_determ_N"/>
</dbReference>
<evidence type="ECO:0000259" key="9">
    <source>
        <dbReference type="Pfam" id="PF02706"/>
    </source>
</evidence>
<name>A0A931F9K8_9FIRM</name>
<proteinExistence type="inferred from homology"/>
<keyword evidence="12" id="KW-1185">Reference proteome</keyword>
<dbReference type="InterPro" id="IPR050445">
    <property type="entry name" value="Bact_polysacc_biosynth/exp"/>
</dbReference>